<dbReference type="Gene3D" id="3.40.30.60">
    <property type="entry name" value="FHIPEP family, domain 1"/>
    <property type="match status" value="1"/>
</dbReference>
<dbReference type="Pfam" id="PF00771">
    <property type="entry name" value="FHIPEP"/>
    <property type="match status" value="1"/>
</dbReference>
<accession>X1PFR4</accession>
<organism evidence="1">
    <name type="scientific">marine sediment metagenome</name>
    <dbReference type="NCBI Taxonomy" id="412755"/>
    <lineage>
        <taxon>unclassified sequences</taxon>
        <taxon>metagenomes</taxon>
        <taxon>ecological metagenomes</taxon>
    </lineage>
</organism>
<dbReference type="InterPro" id="IPR001712">
    <property type="entry name" value="T3SS_FHIPEP"/>
</dbReference>
<dbReference type="PANTHER" id="PTHR30161">
    <property type="entry name" value="FLAGELLAR EXPORT PROTEIN, MEMBRANE FLHA SUBUNIT-RELATED"/>
    <property type="match status" value="1"/>
</dbReference>
<dbReference type="PANTHER" id="PTHR30161:SF1">
    <property type="entry name" value="FLAGELLAR BIOSYNTHESIS PROTEIN FLHA-RELATED"/>
    <property type="match status" value="1"/>
</dbReference>
<dbReference type="GO" id="GO:0009306">
    <property type="term" value="P:protein secretion"/>
    <property type="evidence" value="ECO:0007669"/>
    <property type="project" value="InterPro"/>
</dbReference>
<reference evidence="1" key="1">
    <citation type="journal article" date="2014" name="Front. Microbiol.">
        <title>High frequency of phylogenetically diverse reductive dehalogenase-homologous genes in deep subseafloor sedimentary metagenomes.</title>
        <authorList>
            <person name="Kawai M."/>
            <person name="Futagami T."/>
            <person name="Toyoda A."/>
            <person name="Takaki Y."/>
            <person name="Nishi S."/>
            <person name="Hori S."/>
            <person name="Arai W."/>
            <person name="Tsubouchi T."/>
            <person name="Morono Y."/>
            <person name="Uchiyama I."/>
            <person name="Ito T."/>
            <person name="Fujiyama A."/>
            <person name="Inagaki F."/>
            <person name="Takami H."/>
        </authorList>
    </citation>
    <scope>NUCLEOTIDE SEQUENCE</scope>
    <source>
        <strain evidence="1">Expedition CK06-06</strain>
    </source>
</reference>
<dbReference type="InterPro" id="IPR042194">
    <property type="entry name" value="FHIPEP_1"/>
</dbReference>
<dbReference type="EMBL" id="BARV01043243">
    <property type="protein sequence ID" value="GAI55142.1"/>
    <property type="molecule type" value="Genomic_DNA"/>
</dbReference>
<evidence type="ECO:0000313" key="1">
    <source>
        <dbReference type="EMBL" id="GAI55142.1"/>
    </source>
</evidence>
<comment type="caution">
    <text evidence="1">The sequence shown here is derived from an EMBL/GenBank/DDBJ whole genome shotgun (WGS) entry which is preliminary data.</text>
</comment>
<name>X1PFR4_9ZZZZ</name>
<dbReference type="GO" id="GO:0044780">
    <property type="term" value="P:bacterial-type flagellum assembly"/>
    <property type="evidence" value="ECO:0007669"/>
    <property type="project" value="TreeGrafter"/>
</dbReference>
<sequence length="111" mass="12298">NPPLGIVIPLVRLRDNINLEPTTYVIKILDHIVAKGQLEPNMFLAMDAGNVQTKVEGIKTTEPVYGLPALWIAPADKEKAELNGYTVIDPESVFITHLSETLKKHADEPEE</sequence>
<feature type="non-terminal residue" evidence="1">
    <location>
        <position position="1"/>
    </location>
</feature>
<proteinExistence type="predicted"/>
<dbReference type="AlphaFoldDB" id="X1PFR4"/>
<dbReference type="GO" id="GO:0005886">
    <property type="term" value="C:plasma membrane"/>
    <property type="evidence" value="ECO:0007669"/>
    <property type="project" value="TreeGrafter"/>
</dbReference>
<gene>
    <name evidence="1" type="ORF">S06H3_64639</name>
</gene>
<protein>
    <submittedName>
        <fullName evidence="1">Uncharacterized protein</fullName>
    </submittedName>
</protein>